<dbReference type="OrthoDB" id="8003510at2"/>
<accession>A0A1I3Y7G8</accession>
<dbReference type="RefSeq" id="WP_091940858.1">
    <property type="nucleotide sequence ID" value="NZ_FOSV01000001.1"/>
</dbReference>
<sequence length="83" mass="8910">MLNAGRDLFLQDAFSVGLISSSNDAGSIGCLVWDFLPDGVDVVVDPAVIVPDTVHLSIASPEIDRPCAVVEREGSRLHLAYMR</sequence>
<dbReference type="EMBL" id="FOSV01000001">
    <property type="protein sequence ID" value="SFK27814.1"/>
    <property type="molecule type" value="Genomic_DNA"/>
</dbReference>
<proteinExistence type="predicted"/>
<protein>
    <submittedName>
        <fullName evidence="1">Uncharacterized protein</fullName>
    </submittedName>
</protein>
<dbReference type="Proteomes" id="UP000198804">
    <property type="component" value="Unassembled WGS sequence"/>
</dbReference>
<dbReference type="AlphaFoldDB" id="A0A1I3Y7G8"/>
<evidence type="ECO:0000313" key="2">
    <source>
        <dbReference type="Proteomes" id="UP000198804"/>
    </source>
</evidence>
<keyword evidence="2" id="KW-1185">Reference proteome</keyword>
<organism evidence="1 2">
    <name type="scientific">Methylorubrum salsuginis</name>
    <dbReference type="NCBI Taxonomy" id="414703"/>
    <lineage>
        <taxon>Bacteria</taxon>
        <taxon>Pseudomonadati</taxon>
        <taxon>Pseudomonadota</taxon>
        <taxon>Alphaproteobacteria</taxon>
        <taxon>Hyphomicrobiales</taxon>
        <taxon>Methylobacteriaceae</taxon>
        <taxon>Methylorubrum</taxon>
    </lineage>
</organism>
<reference evidence="2" key="1">
    <citation type="submission" date="2016-10" db="EMBL/GenBank/DDBJ databases">
        <authorList>
            <person name="Varghese N."/>
            <person name="Submissions S."/>
        </authorList>
    </citation>
    <scope>NUCLEOTIDE SEQUENCE [LARGE SCALE GENOMIC DNA]</scope>
    <source>
        <strain evidence="2">CGMCC 1.6474</strain>
    </source>
</reference>
<name>A0A1I3Y7G8_9HYPH</name>
<gene>
    <name evidence="1" type="ORF">SAMN04488125_10179</name>
</gene>
<evidence type="ECO:0000313" key="1">
    <source>
        <dbReference type="EMBL" id="SFK27814.1"/>
    </source>
</evidence>